<accession>A0A3M7SBS2</accession>
<keyword evidence="2" id="KW-1185">Reference proteome</keyword>
<dbReference type="Proteomes" id="UP000276133">
    <property type="component" value="Unassembled WGS sequence"/>
</dbReference>
<proteinExistence type="predicted"/>
<reference evidence="1 2" key="1">
    <citation type="journal article" date="2018" name="Sci. Rep.">
        <title>Genomic signatures of local adaptation to the degree of environmental predictability in rotifers.</title>
        <authorList>
            <person name="Franch-Gras L."/>
            <person name="Hahn C."/>
            <person name="Garcia-Roger E.M."/>
            <person name="Carmona M.J."/>
            <person name="Serra M."/>
            <person name="Gomez A."/>
        </authorList>
    </citation>
    <scope>NUCLEOTIDE SEQUENCE [LARGE SCALE GENOMIC DNA]</scope>
    <source>
        <strain evidence="1">HYR1</strain>
    </source>
</reference>
<organism evidence="1 2">
    <name type="scientific">Brachionus plicatilis</name>
    <name type="common">Marine rotifer</name>
    <name type="synonym">Brachionus muelleri</name>
    <dbReference type="NCBI Taxonomy" id="10195"/>
    <lineage>
        <taxon>Eukaryota</taxon>
        <taxon>Metazoa</taxon>
        <taxon>Spiralia</taxon>
        <taxon>Gnathifera</taxon>
        <taxon>Rotifera</taxon>
        <taxon>Eurotatoria</taxon>
        <taxon>Monogononta</taxon>
        <taxon>Pseudotrocha</taxon>
        <taxon>Ploima</taxon>
        <taxon>Brachionidae</taxon>
        <taxon>Brachionus</taxon>
    </lineage>
</organism>
<evidence type="ECO:0000313" key="1">
    <source>
        <dbReference type="EMBL" id="RNA33293.1"/>
    </source>
</evidence>
<comment type="caution">
    <text evidence="1">The sequence shown here is derived from an EMBL/GenBank/DDBJ whole genome shotgun (WGS) entry which is preliminary data.</text>
</comment>
<protein>
    <submittedName>
        <fullName evidence="1">Uncharacterized protein</fullName>
    </submittedName>
</protein>
<sequence length="132" mass="15139">MFENDIFFKIFSYQLNLSQLKNDFIFDFLNFIQSCLIKSKSAKPATNGTSKVKFVCYGSMTNWNLKNSTQKLTVERPVQESVVKFRPKKNESMINGGFLIRKTIAKSEIDKEDGSSQQSNAVRPKEKVLVKI</sequence>
<name>A0A3M7SBS2_BRAPC</name>
<dbReference type="AlphaFoldDB" id="A0A3M7SBS2"/>
<evidence type="ECO:0000313" key="2">
    <source>
        <dbReference type="Proteomes" id="UP000276133"/>
    </source>
</evidence>
<gene>
    <name evidence="1" type="ORF">BpHYR1_000718</name>
</gene>
<dbReference type="EMBL" id="REGN01001660">
    <property type="protein sequence ID" value="RNA33293.1"/>
    <property type="molecule type" value="Genomic_DNA"/>
</dbReference>